<evidence type="ECO:0000313" key="2">
    <source>
        <dbReference type="Proteomes" id="UP001158360"/>
    </source>
</evidence>
<proteinExistence type="predicted"/>
<protein>
    <recommendedName>
        <fullName evidence="3">Head decoration protein</fullName>
    </recommendedName>
</protein>
<evidence type="ECO:0008006" key="3">
    <source>
        <dbReference type="Google" id="ProtNLM"/>
    </source>
</evidence>
<dbReference type="AlphaFoldDB" id="A0AAW6S1T8"/>
<accession>A0AAW6S1T8</accession>
<reference evidence="1" key="1">
    <citation type="submission" date="2022-09" db="EMBL/GenBank/DDBJ databases">
        <title>Intensive care unit water sources are persistently colonized with multi-drug resistant bacteria and are the site of extensive horizontal gene transfer of antibiotic resistance genes.</title>
        <authorList>
            <person name="Diorio-Toth L."/>
        </authorList>
    </citation>
    <scope>NUCLEOTIDE SEQUENCE</scope>
    <source>
        <strain evidence="1">GD04139</strain>
    </source>
</reference>
<organism evidence="1 2">
    <name type="scientific">Enterobacter cloacae</name>
    <dbReference type="NCBI Taxonomy" id="550"/>
    <lineage>
        <taxon>Bacteria</taxon>
        <taxon>Pseudomonadati</taxon>
        <taxon>Pseudomonadota</taxon>
        <taxon>Gammaproteobacteria</taxon>
        <taxon>Enterobacterales</taxon>
        <taxon>Enterobacteriaceae</taxon>
        <taxon>Enterobacter</taxon>
        <taxon>Enterobacter cloacae complex</taxon>
    </lineage>
</organism>
<gene>
    <name evidence="1" type="ORF">N7383_11715</name>
</gene>
<dbReference type="EMBL" id="JAODZM010000015">
    <property type="protein sequence ID" value="MDH0196299.1"/>
    <property type="molecule type" value="Genomic_DNA"/>
</dbReference>
<evidence type="ECO:0000313" key="1">
    <source>
        <dbReference type="EMBL" id="MDH0196299.1"/>
    </source>
</evidence>
<name>A0AAW6S1T8_ENTCL</name>
<dbReference type="RefSeq" id="WP_032625268.1">
    <property type="nucleotide sequence ID" value="NZ_CP020089.1"/>
</dbReference>
<comment type="caution">
    <text evidence="1">The sequence shown here is derived from an EMBL/GenBank/DDBJ whole genome shotgun (WGS) entry which is preliminary data.</text>
</comment>
<dbReference type="Proteomes" id="UP001158360">
    <property type="component" value="Unassembled WGS sequence"/>
</dbReference>
<sequence length="115" mass="11879">MSFNDLIRASVVCYAADGILQDSLIKLDAGISTDLPVGAVVDEDGESAASTGSIAYVLVEPAKAGDKYLIVANPVMVVLNAEALETSLDHASVVATLLAKGYVFADYGTVALRTT</sequence>